<evidence type="ECO:0000256" key="6">
    <source>
        <dbReference type="PIRNR" id="PIRNR001123"/>
    </source>
</evidence>
<evidence type="ECO:0000256" key="1">
    <source>
        <dbReference type="ARBA" id="ARBA00006272"/>
    </source>
</evidence>
<dbReference type="Gene3D" id="3.40.630.10">
    <property type="entry name" value="Zn peptidases"/>
    <property type="match status" value="1"/>
</dbReference>
<feature type="binding site" evidence="8">
    <location>
        <position position="223"/>
    </location>
    <ligand>
        <name>Zn(2+)</name>
        <dbReference type="ChEBI" id="CHEBI:29105"/>
        <label>1</label>
    </ligand>
</feature>
<dbReference type="NCBIfam" id="NF007421">
    <property type="entry name" value="PRK09961.1"/>
    <property type="match status" value="1"/>
</dbReference>
<evidence type="ECO:0000256" key="3">
    <source>
        <dbReference type="ARBA" id="ARBA00022670"/>
    </source>
</evidence>
<dbReference type="PANTHER" id="PTHR32481">
    <property type="entry name" value="AMINOPEPTIDASE"/>
    <property type="match status" value="1"/>
</dbReference>
<comment type="similarity">
    <text evidence="1 6">Belongs to the peptidase M42 family.</text>
</comment>
<evidence type="ECO:0000256" key="8">
    <source>
        <dbReference type="PIRSR" id="PIRSR001123-2"/>
    </source>
</evidence>
<dbReference type="PIRSF" id="PIRSF001123">
    <property type="entry name" value="PepA_GA"/>
    <property type="match status" value="1"/>
</dbReference>
<dbReference type="InterPro" id="IPR023367">
    <property type="entry name" value="Peptidase_M42_dom2"/>
</dbReference>
<evidence type="ECO:0000313" key="10">
    <source>
        <dbReference type="Proteomes" id="UP000191448"/>
    </source>
</evidence>
<feature type="binding site" evidence="8">
    <location>
        <position position="63"/>
    </location>
    <ligand>
        <name>Zn(2+)</name>
        <dbReference type="ChEBI" id="CHEBI:29105"/>
        <label>1</label>
    </ligand>
</feature>
<evidence type="ECO:0000256" key="7">
    <source>
        <dbReference type="PIRSR" id="PIRSR001123-1"/>
    </source>
</evidence>
<dbReference type="InterPro" id="IPR051464">
    <property type="entry name" value="Peptidase_M42_aminopept"/>
</dbReference>
<reference evidence="9 10" key="1">
    <citation type="submission" date="2016-02" db="EMBL/GenBank/DDBJ databases">
        <title>Genome sequence of Clostridium thermobutyricum DSM 4928.</title>
        <authorList>
            <person name="Poehlein A."/>
            <person name="Daniel R."/>
        </authorList>
    </citation>
    <scope>NUCLEOTIDE SEQUENCE [LARGE SCALE GENOMIC DNA]</scope>
    <source>
        <strain evidence="9 10">DSM 4928</strain>
    </source>
</reference>
<proteinExistence type="inferred from homology"/>
<dbReference type="SUPFAM" id="SSF101821">
    <property type="entry name" value="Aminopeptidase/glucanase lid domain"/>
    <property type="match status" value="1"/>
</dbReference>
<evidence type="ECO:0000256" key="4">
    <source>
        <dbReference type="ARBA" id="ARBA00022723"/>
    </source>
</evidence>
<evidence type="ECO:0000256" key="2">
    <source>
        <dbReference type="ARBA" id="ARBA00022438"/>
    </source>
</evidence>
<keyword evidence="4 8" id="KW-0479">Metal-binding</keyword>
<feature type="binding site" evidence="8">
    <location>
        <position position="168"/>
    </location>
    <ligand>
        <name>Zn(2+)</name>
        <dbReference type="ChEBI" id="CHEBI:29105"/>
        <label>1</label>
    </ligand>
</feature>
<dbReference type="PANTHER" id="PTHR32481:SF0">
    <property type="entry name" value="AMINOPEPTIDASE YPDE-RELATED"/>
    <property type="match status" value="1"/>
</dbReference>
<feature type="active site" description="Proton acceptor" evidence="7">
    <location>
        <position position="200"/>
    </location>
</feature>
<dbReference type="GO" id="GO:0006508">
    <property type="term" value="P:proteolysis"/>
    <property type="evidence" value="ECO:0007669"/>
    <property type="project" value="UniProtKB-KW"/>
</dbReference>
<keyword evidence="2 9" id="KW-0031">Aminopeptidase</keyword>
<dbReference type="EMBL" id="LTAY01000081">
    <property type="protein sequence ID" value="OPX46575.1"/>
    <property type="molecule type" value="Genomic_DNA"/>
</dbReference>
<dbReference type="SUPFAM" id="SSF53187">
    <property type="entry name" value="Zn-dependent exopeptidases"/>
    <property type="match status" value="1"/>
</dbReference>
<keyword evidence="5 9" id="KW-0378">Hydrolase</keyword>
<dbReference type="AlphaFoldDB" id="A0A1V4ST02"/>
<comment type="cofactor">
    <cofactor evidence="8">
        <name>a divalent metal cation</name>
        <dbReference type="ChEBI" id="CHEBI:60240"/>
    </cofactor>
    <text evidence="8">Binds 2 divalent metal cations per subunit.</text>
</comment>
<organism evidence="9 10">
    <name type="scientific">Clostridium thermobutyricum DSM 4928</name>
    <dbReference type="NCBI Taxonomy" id="1121339"/>
    <lineage>
        <taxon>Bacteria</taxon>
        <taxon>Bacillati</taxon>
        <taxon>Bacillota</taxon>
        <taxon>Clostridia</taxon>
        <taxon>Eubacteriales</taxon>
        <taxon>Clostridiaceae</taxon>
        <taxon>Clostridium</taxon>
    </lineage>
</organism>
<name>A0A1V4ST02_9CLOT</name>
<dbReference type="Gene3D" id="2.40.30.40">
    <property type="entry name" value="Peptidase M42, domain 2"/>
    <property type="match status" value="1"/>
</dbReference>
<gene>
    <name evidence="9" type="primary">ypdE</name>
    <name evidence="9" type="ORF">CLTHE_27960</name>
</gene>
<comment type="caution">
    <text evidence="9">The sequence shown here is derived from an EMBL/GenBank/DDBJ whole genome shotgun (WGS) entry which is preliminary data.</text>
</comment>
<dbReference type="Pfam" id="PF05343">
    <property type="entry name" value="Peptidase_M42"/>
    <property type="match status" value="1"/>
</dbReference>
<evidence type="ECO:0000313" key="9">
    <source>
        <dbReference type="EMBL" id="OPX46575.1"/>
    </source>
</evidence>
<dbReference type="InterPro" id="IPR008007">
    <property type="entry name" value="Peptidase_M42"/>
</dbReference>
<feature type="binding site" evidence="8">
    <location>
        <position position="168"/>
    </location>
    <ligand>
        <name>Zn(2+)</name>
        <dbReference type="ChEBI" id="CHEBI:29105"/>
        <label>2</label>
    </ligand>
</feature>
<accession>A0A1V4ST02</accession>
<dbReference type="RefSeq" id="WP_080023980.1">
    <property type="nucleotide sequence ID" value="NZ_LTAY01000081.1"/>
</dbReference>
<protein>
    <submittedName>
        <fullName evidence="9">Aminopeptidase YpdE</fullName>
        <ecNumber evidence="9">3.4.11.-</ecNumber>
    </submittedName>
</protein>
<sequence length="350" mass="39141">MNKEFLKNLSNADAIAANEGEVRNIMHKELKDFSDEVLTDNLGSIIFKKTGQADGPKIMICAHMDEVGFMVRSITKQGQIMLMEVGGVKQLSKFMQKVRITTKEGKKISGILNATYENDKGINPYVDIGAETEEEVNRLGIEIGDMVTFTTEFEEFEVKDTVVGKAFDDRLGCFVIGEVIKRLKNEEHPNIVYGACTSSEEVGIRGAKTAAYKINPDVVFVVDVACFSNEFVRDHRNKRQISKGMMLTHFDRTLVPNRNLIELVKDSAKKLNKPIQLDMFSTGGTDGGEAHKVFEGKPTVVTCLPVRYGHCGYSIGNNKDIQDMIDIYVEIIKNFDIEKYKQSIGFLEGV</sequence>
<evidence type="ECO:0000256" key="5">
    <source>
        <dbReference type="ARBA" id="ARBA00022801"/>
    </source>
</evidence>
<dbReference type="OrthoDB" id="9772053at2"/>
<feature type="binding site" evidence="8">
    <location>
        <position position="201"/>
    </location>
    <ligand>
        <name>Zn(2+)</name>
        <dbReference type="ChEBI" id="CHEBI:29105"/>
        <label>2</label>
    </ligand>
</feature>
<dbReference type="EC" id="3.4.11.-" evidence="9"/>
<dbReference type="GO" id="GO:0046872">
    <property type="term" value="F:metal ion binding"/>
    <property type="evidence" value="ECO:0007669"/>
    <property type="project" value="UniProtKB-UniRule"/>
</dbReference>
<dbReference type="Proteomes" id="UP000191448">
    <property type="component" value="Unassembled WGS sequence"/>
</dbReference>
<feature type="binding site" evidence="8">
    <location>
        <position position="310"/>
    </location>
    <ligand>
        <name>Zn(2+)</name>
        <dbReference type="ChEBI" id="CHEBI:29105"/>
        <label>2</label>
    </ligand>
</feature>
<keyword evidence="3" id="KW-0645">Protease</keyword>
<dbReference type="GO" id="GO:0004177">
    <property type="term" value="F:aminopeptidase activity"/>
    <property type="evidence" value="ECO:0007669"/>
    <property type="project" value="UniProtKB-UniRule"/>
</dbReference>